<dbReference type="InterPro" id="IPR008271">
    <property type="entry name" value="Ser/Thr_kinase_AS"/>
</dbReference>
<keyword evidence="3 6" id="KW-0547">Nucleotide-binding</keyword>
<evidence type="ECO:0000313" key="9">
    <source>
        <dbReference type="Proteomes" id="UP001344906"/>
    </source>
</evidence>
<comment type="caution">
    <text evidence="8">The sequence shown here is derived from an EMBL/GenBank/DDBJ whole genome shotgun (WGS) entry which is preliminary data.</text>
</comment>
<dbReference type="EMBL" id="BSRI01000002">
    <property type="protein sequence ID" value="GLV56323.1"/>
    <property type="molecule type" value="Genomic_DNA"/>
</dbReference>
<keyword evidence="4" id="KW-0418">Kinase</keyword>
<dbReference type="PANTHER" id="PTHR43289:SF6">
    <property type="entry name" value="SERINE_THREONINE-PROTEIN KINASE NEKL-3"/>
    <property type="match status" value="1"/>
</dbReference>
<dbReference type="Pfam" id="PF00069">
    <property type="entry name" value="Pkinase"/>
    <property type="match status" value="1"/>
</dbReference>
<dbReference type="PROSITE" id="PS00107">
    <property type="entry name" value="PROTEIN_KINASE_ATP"/>
    <property type="match status" value="1"/>
</dbReference>
<dbReference type="PROSITE" id="PS00108">
    <property type="entry name" value="PROTEIN_KINASE_ST"/>
    <property type="match status" value="1"/>
</dbReference>
<evidence type="ECO:0000259" key="7">
    <source>
        <dbReference type="PROSITE" id="PS50011"/>
    </source>
</evidence>
<evidence type="ECO:0000256" key="4">
    <source>
        <dbReference type="ARBA" id="ARBA00022777"/>
    </source>
</evidence>
<dbReference type="SUPFAM" id="SSF52540">
    <property type="entry name" value="P-loop containing nucleoside triphosphate hydrolases"/>
    <property type="match status" value="1"/>
</dbReference>
<keyword evidence="9" id="KW-1185">Reference proteome</keyword>
<dbReference type="RefSeq" id="WP_338251523.1">
    <property type="nucleotide sequence ID" value="NZ_BSRI01000002.1"/>
</dbReference>
<dbReference type="InterPro" id="IPR017441">
    <property type="entry name" value="Protein_kinase_ATP_BS"/>
</dbReference>
<dbReference type="CDD" id="cd14014">
    <property type="entry name" value="STKc_PknB_like"/>
    <property type="match status" value="1"/>
</dbReference>
<feature type="domain" description="Protein kinase" evidence="7">
    <location>
        <begin position="11"/>
        <end position="267"/>
    </location>
</feature>
<evidence type="ECO:0000256" key="2">
    <source>
        <dbReference type="ARBA" id="ARBA00022679"/>
    </source>
</evidence>
<dbReference type="InterPro" id="IPR011009">
    <property type="entry name" value="Kinase-like_dom_sf"/>
</dbReference>
<dbReference type="PANTHER" id="PTHR43289">
    <property type="entry name" value="MITOGEN-ACTIVATED PROTEIN KINASE KINASE KINASE 20-RELATED"/>
    <property type="match status" value="1"/>
</dbReference>
<dbReference type="InterPro" id="IPR000719">
    <property type="entry name" value="Prot_kinase_dom"/>
</dbReference>
<reference evidence="8 9" key="1">
    <citation type="submission" date="2023-02" db="EMBL/GenBank/DDBJ databases">
        <title>Dictyobacter halimunensis sp. nov., a new member of the class Ktedonobacteria from forest soil in a geothermal area.</title>
        <authorList>
            <person name="Rachmania M.K."/>
            <person name="Ningsih F."/>
            <person name="Sakai Y."/>
            <person name="Yabe S."/>
            <person name="Yokota A."/>
            <person name="Sjamsuridzal W."/>
        </authorList>
    </citation>
    <scope>NUCLEOTIDE SEQUENCE [LARGE SCALE GENOMIC DNA]</scope>
    <source>
        <strain evidence="8 9">S3.2.2.5</strain>
    </source>
</reference>
<evidence type="ECO:0000256" key="5">
    <source>
        <dbReference type="ARBA" id="ARBA00022840"/>
    </source>
</evidence>
<dbReference type="PROSITE" id="PS50011">
    <property type="entry name" value="PROTEIN_KINASE_DOM"/>
    <property type="match status" value="1"/>
</dbReference>
<dbReference type="EC" id="2.7.11.1" evidence="1"/>
<accession>A0ABQ6FSQ3</accession>
<protein>
    <recommendedName>
        <fullName evidence="1">non-specific serine/threonine protein kinase</fullName>
        <ecNumber evidence="1">2.7.11.1</ecNumber>
    </recommendedName>
</protein>
<proteinExistence type="predicted"/>
<evidence type="ECO:0000256" key="3">
    <source>
        <dbReference type="ARBA" id="ARBA00022741"/>
    </source>
</evidence>
<dbReference type="InterPro" id="IPR018647">
    <property type="entry name" value="SLFN_3-like_DNA/RNA_helicase"/>
</dbReference>
<keyword evidence="5 6" id="KW-0067">ATP-binding</keyword>
<dbReference type="SUPFAM" id="SSF56112">
    <property type="entry name" value="Protein kinase-like (PK-like)"/>
    <property type="match status" value="1"/>
</dbReference>
<dbReference type="SMART" id="SM00220">
    <property type="entry name" value="S_TKc"/>
    <property type="match status" value="1"/>
</dbReference>
<sequence>MRKRVGEYNIQQPDRPLGYGQSAAVYLATHINFPQEVVALKFFHLFAPEKKVQQTFLRETQIITRFDHPNIIRVLHIGFDNNNPYYAMSYATGGNLRRKVTSGSCLSPEETDIYLQQIASAIQHVHDNGLIHCDLKPENVLIAADGTLLLADFGITRSIQTIQAQSTQGAAGTPLYMSPEQFMGKPSVASDQYALGIMVYEMLSGETPFTGNNAIELMGPHLYNDPPSLTAKSLAISSKLEAVIFRALQKKPENRFPSVLDFAHSFHAVVSTPPSIKPPLSKPPLSSISSFHGLTTSEIVTQIASNAYGWHGTITTFLNTSEQDWLQGLKNHHLVCMNMDADVSQIKAWKDCFHILKVQLTSAVKTRADVGNWTIIFEYELPRERGRRPDVIILANDTILVLEFKGFGNIHQSHIDQVSAYARDLQHYHAGSHNRCIYPLLVLTQSKGTEQNQDGVLIAAPSELPNILQSLVDPTQSGIPIDPLEWLAADYAPLPSLVNAARILFQHEPLPHIKRANSAGIPETIAELVQISQQARANNEQHLALVTGVPGAGKTLVGLQFVYENHFGDTGSKRSAVFLSGNGPLVKVLQHALKSSAFVQDVHGFLKRYGGSQHWLPEEHIWVYDEAQRAWDAAKVQEKRGHGASEPEDFLRLAERMNSWTLMVGLIGEGQEIHLGEEAGLEQWNTAIKAMKKPWIVHCPTRIASVFSSAAHIQTSDLLDLTASLRSHLAEDVQLWVKQLLEGNIENAMRTAQVVRDQGFDMYVTRDLEKAKQYVQERYLGQEDKRYGLLASSKARNLSNYGIHNDYNYTKNLREGPWYNDPQNSANSCCRLHDVATEFACQGLELDFPIVGWGNDLLWRNNTWVSLPQPRSKAHNPHQLRLNSYRVLLSRGRDGFVVFVPSEAQMSATYQVLVSAGLYEL</sequence>
<dbReference type="Proteomes" id="UP001344906">
    <property type="component" value="Unassembled WGS sequence"/>
</dbReference>
<dbReference type="InterPro" id="IPR027417">
    <property type="entry name" value="P-loop_NTPase"/>
</dbReference>
<dbReference type="Gene3D" id="1.10.510.10">
    <property type="entry name" value="Transferase(Phosphotransferase) domain 1"/>
    <property type="match status" value="1"/>
</dbReference>
<organism evidence="8 9">
    <name type="scientific">Dictyobacter halimunensis</name>
    <dbReference type="NCBI Taxonomy" id="3026934"/>
    <lineage>
        <taxon>Bacteria</taxon>
        <taxon>Bacillati</taxon>
        <taxon>Chloroflexota</taxon>
        <taxon>Ktedonobacteria</taxon>
        <taxon>Ktedonobacterales</taxon>
        <taxon>Dictyobacteraceae</taxon>
        <taxon>Dictyobacter</taxon>
    </lineage>
</organism>
<evidence type="ECO:0000313" key="8">
    <source>
        <dbReference type="EMBL" id="GLV56323.1"/>
    </source>
</evidence>
<evidence type="ECO:0000256" key="1">
    <source>
        <dbReference type="ARBA" id="ARBA00012513"/>
    </source>
</evidence>
<keyword evidence="2" id="KW-0808">Transferase</keyword>
<name>A0ABQ6FSQ3_9CHLR</name>
<gene>
    <name evidence="8" type="ORF">KDH_31640</name>
</gene>
<dbReference type="Pfam" id="PF09848">
    <property type="entry name" value="SLFN-g3_helicase"/>
    <property type="match status" value="1"/>
</dbReference>
<feature type="binding site" evidence="6">
    <location>
        <position position="41"/>
    </location>
    <ligand>
        <name>ATP</name>
        <dbReference type="ChEBI" id="CHEBI:30616"/>
    </ligand>
</feature>
<evidence type="ECO:0000256" key="6">
    <source>
        <dbReference type="PROSITE-ProRule" id="PRU10141"/>
    </source>
</evidence>